<accession>A0AA39UJH3</accession>
<name>A0AA39UJH3_9AGAR</name>
<dbReference type="PANTHER" id="PTHR46010">
    <property type="entry name" value="PROTEIN IWS1 HOMOLOG"/>
    <property type="match status" value="1"/>
</dbReference>
<dbReference type="AlphaFoldDB" id="A0AA39UJH3"/>
<dbReference type="GO" id="GO:0005634">
    <property type="term" value="C:nucleus"/>
    <property type="evidence" value="ECO:0007669"/>
    <property type="project" value="TreeGrafter"/>
</dbReference>
<evidence type="ECO:0000313" key="2">
    <source>
        <dbReference type="EMBL" id="KAK0491922.1"/>
    </source>
</evidence>
<dbReference type="GO" id="GO:0016973">
    <property type="term" value="P:poly(A)+ mRNA export from nucleus"/>
    <property type="evidence" value="ECO:0007669"/>
    <property type="project" value="TreeGrafter"/>
</dbReference>
<feature type="compositionally biased region" description="Basic and acidic residues" evidence="1">
    <location>
        <begin position="614"/>
        <end position="623"/>
    </location>
</feature>
<feature type="compositionally biased region" description="Low complexity" evidence="1">
    <location>
        <begin position="663"/>
        <end position="677"/>
    </location>
</feature>
<feature type="region of interest" description="Disordered" evidence="1">
    <location>
        <begin position="614"/>
        <end position="711"/>
    </location>
</feature>
<evidence type="ECO:0000313" key="3">
    <source>
        <dbReference type="Proteomes" id="UP001175228"/>
    </source>
</evidence>
<reference evidence="2" key="1">
    <citation type="submission" date="2023-06" db="EMBL/GenBank/DDBJ databases">
        <authorList>
            <consortium name="Lawrence Berkeley National Laboratory"/>
            <person name="Ahrendt S."/>
            <person name="Sahu N."/>
            <person name="Indic B."/>
            <person name="Wong-Bajracharya J."/>
            <person name="Merenyi Z."/>
            <person name="Ke H.-M."/>
            <person name="Monk M."/>
            <person name="Kocsube S."/>
            <person name="Drula E."/>
            <person name="Lipzen A."/>
            <person name="Balint B."/>
            <person name="Henrissat B."/>
            <person name="Andreopoulos B."/>
            <person name="Martin F.M."/>
            <person name="Harder C.B."/>
            <person name="Rigling D."/>
            <person name="Ford K.L."/>
            <person name="Foster G.D."/>
            <person name="Pangilinan J."/>
            <person name="Papanicolaou A."/>
            <person name="Barry K."/>
            <person name="LaButti K."/>
            <person name="Viragh M."/>
            <person name="Koriabine M."/>
            <person name="Yan M."/>
            <person name="Riley R."/>
            <person name="Champramary S."/>
            <person name="Plett K.L."/>
            <person name="Tsai I.J."/>
            <person name="Slot J."/>
            <person name="Sipos G."/>
            <person name="Plett J."/>
            <person name="Nagy L.G."/>
            <person name="Grigoriev I.V."/>
        </authorList>
    </citation>
    <scope>NUCLEOTIDE SEQUENCE</scope>
    <source>
        <strain evidence="2">HWK02</strain>
    </source>
</reference>
<dbReference type="PANTHER" id="PTHR46010:SF1">
    <property type="entry name" value="PROTEIN IWS1 HOMOLOG"/>
    <property type="match status" value="1"/>
</dbReference>
<feature type="region of interest" description="Disordered" evidence="1">
    <location>
        <begin position="28"/>
        <end position="91"/>
    </location>
</feature>
<feature type="region of interest" description="Disordered" evidence="1">
    <location>
        <begin position="299"/>
        <end position="346"/>
    </location>
</feature>
<dbReference type="Proteomes" id="UP001175228">
    <property type="component" value="Unassembled WGS sequence"/>
</dbReference>
<feature type="compositionally biased region" description="Basic and acidic residues" evidence="1">
    <location>
        <begin position="207"/>
        <end position="220"/>
    </location>
</feature>
<dbReference type="InterPro" id="IPR051037">
    <property type="entry name" value="RNAPII_TF_IWS1"/>
</dbReference>
<evidence type="ECO:0000256" key="1">
    <source>
        <dbReference type="SAM" id="MobiDB-lite"/>
    </source>
</evidence>
<comment type="caution">
    <text evidence="2">The sequence shown here is derived from an EMBL/GenBank/DDBJ whole genome shotgun (WGS) entry which is preliminary data.</text>
</comment>
<feature type="compositionally biased region" description="Basic and acidic residues" evidence="1">
    <location>
        <begin position="644"/>
        <end position="654"/>
    </location>
</feature>
<feature type="compositionally biased region" description="Basic and acidic residues" evidence="1">
    <location>
        <begin position="308"/>
        <end position="337"/>
    </location>
</feature>
<feature type="region of interest" description="Disordered" evidence="1">
    <location>
        <begin position="103"/>
        <end position="266"/>
    </location>
</feature>
<organism evidence="2 3">
    <name type="scientific">Armillaria luteobubalina</name>
    <dbReference type="NCBI Taxonomy" id="153913"/>
    <lineage>
        <taxon>Eukaryota</taxon>
        <taxon>Fungi</taxon>
        <taxon>Dikarya</taxon>
        <taxon>Basidiomycota</taxon>
        <taxon>Agaricomycotina</taxon>
        <taxon>Agaricomycetes</taxon>
        <taxon>Agaricomycetidae</taxon>
        <taxon>Agaricales</taxon>
        <taxon>Marasmiineae</taxon>
        <taxon>Physalacriaceae</taxon>
        <taxon>Armillaria</taxon>
    </lineage>
</organism>
<feature type="compositionally biased region" description="Basic and acidic residues" evidence="1">
    <location>
        <begin position="178"/>
        <end position="187"/>
    </location>
</feature>
<sequence length="711" mass="77593">MAASSANGKLLQAATRLDMASDLLNCSTASHNADEDETKTSDTSLAQEGSGMSIEETEDGQACPSAEVPITGLPTADLASSVPANTDDVRQVDRREASMVEVSATARVQEDNITADESVLSPHGAHKQEETSDNGSDGTIEIISSDDSKPKTLAKKKTTVGQHSTQKMSVLNMGCKKPAHEAEDMHRPGMTQSLKRKRDHSSQQMKVDSDRPVKKEKLQPHETPASKPHCSDNDTDDEPKAKKKRTVQLSSSESEDQSSDDQSNIIPACDRGKARLVHAASTNEDGMSNGLVVHSAEEDLSDDGSIDNSDKSDKVSNEESVDKSVDKSDNELGKESDNVEGGNTSDNASGLVIVNSHSVPFDLAMGDSYNNLPVTYYRYVEPMGQRNNYCHLMAMLSDIHQTISKTAWKILKHGLNFVEHHPFINPGRADWRSFKGSSIGLDIVGGKFELAAGFISGILGLDKEFATRMVNFDGHLDIPLHLVYTTRKNTFAGNGSPQKRQNPYANKATGFNLNKSPSKSKTKFVVQKDSLFFNETVPIYDVTKDASFSFDTRSLDRLTTRYPLYKGSRSDLPSGTIAAVGYTASTFKGGASGVEDLVLLNVLFAILLAKGTTKEERVEERSPNKMRHYMKSTEDVDDEDSEEESYKWSFERAKHSSKSKYKSNIASGSKVKSSSESQPKDKSKGMDKDKGKDKDTGEGKGKSKGRDKGRK</sequence>
<protein>
    <submittedName>
        <fullName evidence="2">Uncharacterized protein</fullName>
    </submittedName>
</protein>
<gene>
    <name evidence="2" type="ORF">EDD18DRAFT_1358351</name>
</gene>
<proteinExistence type="predicted"/>
<dbReference type="EMBL" id="JAUEPU010000032">
    <property type="protein sequence ID" value="KAK0491922.1"/>
    <property type="molecule type" value="Genomic_DNA"/>
</dbReference>
<feature type="compositionally biased region" description="Polar residues" evidence="1">
    <location>
        <begin position="159"/>
        <end position="169"/>
    </location>
</feature>
<feature type="compositionally biased region" description="Basic and acidic residues" evidence="1">
    <location>
        <begin position="678"/>
        <end position="711"/>
    </location>
</feature>
<keyword evidence="3" id="KW-1185">Reference proteome</keyword>